<dbReference type="VEuPathDB" id="VectorBase:GMOY007521"/>
<dbReference type="AlphaFoldDB" id="A0A1B0G2I5"/>
<protein>
    <submittedName>
        <fullName evidence="1">Uncharacterized protein</fullName>
    </submittedName>
</protein>
<dbReference type="Proteomes" id="UP000092444">
    <property type="component" value="Unassembled WGS sequence"/>
</dbReference>
<organism evidence="1 2">
    <name type="scientific">Glossina morsitans morsitans</name>
    <name type="common">Savannah tsetse fly</name>
    <dbReference type="NCBI Taxonomy" id="37546"/>
    <lineage>
        <taxon>Eukaryota</taxon>
        <taxon>Metazoa</taxon>
        <taxon>Ecdysozoa</taxon>
        <taxon>Arthropoda</taxon>
        <taxon>Hexapoda</taxon>
        <taxon>Insecta</taxon>
        <taxon>Pterygota</taxon>
        <taxon>Neoptera</taxon>
        <taxon>Endopterygota</taxon>
        <taxon>Diptera</taxon>
        <taxon>Brachycera</taxon>
        <taxon>Muscomorpha</taxon>
        <taxon>Hippoboscoidea</taxon>
        <taxon>Glossinidae</taxon>
        <taxon>Glossina</taxon>
    </lineage>
</organism>
<dbReference type="EnsemblMetazoa" id="GMOY007521-RA">
    <property type="protein sequence ID" value="GMOY007521-PA"/>
    <property type="gene ID" value="GMOY007521"/>
</dbReference>
<dbReference type="EMBL" id="CCAG010017936">
    <property type="status" value="NOT_ANNOTATED_CDS"/>
    <property type="molecule type" value="Genomic_DNA"/>
</dbReference>
<name>A0A1B0G2I5_GLOMM</name>
<evidence type="ECO:0000313" key="2">
    <source>
        <dbReference type="Proteomes" id="UP000092444"/>
    </source>
</evidence>
<sequence length="86" mass="10117">MLGQDILMVKYAGKYGKRKGVYRPLVSETNRKQNYQQHYHDADDELIDMTISFAICTTVFTLANRNVFVGIYAEEEEEEEEKEYKN</sequence>
<proteinExistence type="predicted"/>
<evidence type="ECO:0000313" key="1">
    <source>
        <dbReference type="EnsemblMetazoa" id="GMOY007521-PA"/>
    </source>
</evidence>
<keyword evidence="2" id="KW-1185">Reference proteome</keyword>
<accession>A0A1B0G2I5</accession>
<reference evidence="1" key="1">
    <citation type="submission" date="2020-05" db="UniProtKB">
        <authorList>
            <consortium name="EnsemblMetazoa"/>
        </authorList>
    </citation>
    <scope>IDENTIFICATION</scope>
    <source>
        <strain evidence="1">Yale</strain>
    </source>
</reference>